<sequence length="117" mass="12667">MVRKIRVASGAAPEDHPRELTEFVLPSEYAEWSHVFDTKLAGEPPGEGGRTHAIDLEPGTTPPGGPTLEGMWGSRAPNYGKKVLVTQVTDDLGVTRTKSHEFWITDGGEYIAILGLP</sequence>
<evidence type="ECO:0000256" key="1">
    <source>
        <dbReference type="SAM" id="MobiDB-lite"/>
    </source>
</evidence>
<feature type="region of interest" description="Disordered" evidence="1">
    <location>
        <begin position="41"/>
        <end position="64"/>
    </location>
</feature>
<protein>
    <submittedName>
        <fullName evidence="2">Uncharacterized protein</fullName>
    </submittedName>
</protein>
<gene>
    <name evidence="2" type="ORF">CSAL01_13164</name>
</gene>
<comment type="caution">
    <text evidence="2">The sequence shown here is derived from an EMBL/GenBank/DDBJ whole genome shotgun (WGS) entry which is preliminary data.</text>
</comment>
<keyword evidence="3" id="KW-1185">Reference proteome</keyword>
<evidence type="ECO:0000313" key="3">
    <source>
        <dbReference type="Proteomes" id="UP000070121"/>
    </source>
</evidence>
<evidence type="ECO:0000313" key="2">
    <source>
        <dbReference type="EMBL" id="KXH66479.1"/>
    </source>
</evidence>
<name>A0A135V1G1_9PEZI</name>
<dbReference type="EMBL" id="JFFI01000680">
    <property type="protein sequence ID" value="KXH66479.1"/>
    <property type="molecule type" value="Genomic_DNA"/>
</dbReference>
<proteinExistence type="predicted"/>
<organism evidence="2 3">
    <name type="scientific">Colletotrichum salicis</name>
    <dbReference type="NCBI Taxonomy" id="1209931"/>
    <lineage>
        <taxon>Eukaryota</taxon>
        <taxon>Fungi</taxon>
        <taxon>Dikarya</taxon>
        <taxon>Ascomycota</taxon>
        <taxon>Pezizomycotina</taxon>
        <taxon>Sordariomycetes</taxon>
        <taxon>Hypocreomycetidae</taxon>
        <taxon>Glomerellales</taxon>
        <taxon>Glomerellaceae</taxon>
        <taxon>Colletotrichum</taxon>
        <taxon>Colletotrichum acutatum species complex</taxon>
    </lineage>
</organism>
<dbReference type="AlphaFoldDB" id="A0A135V1G1"/>
<reference evidence="2 3" key="1">
    <citation type="submission" date="2014-02" db="EMBL/GenBank/DDBJ databases">
        <title>The genome sequence of Colletotrichum salicis CBS 607.94.</title>
        <authorList>
            <person name="Baroncelli R."/>
            <person name="Thon M.R."/>
        </authorList>
    </citation>
    <scope>NUCLEOTIDE SEQUENCE [LARGE SCALE GENOMIC DNA]</scope>
    <source>
        <strain evidence="2 3">CBS 607.94</strain>
    </source>
</reference>
<accession>A0A135V1G1</accession>
<dbReference type="Proteomes" id="UP000070121">
    <property type="component" value="Unassembled WGS sequence"/>
</dbReference>